<dbReference type="KEGG" id="hni:W911_06810"/>
<organism evidence="1 2">
    <name type="scientific">Hyphomicrobium nitrativorans NL23</name>
    <dbReference type="NCBI Taxonomy" id="1029756"/>
    <lineage>
        <taxon>Bacteria</taxon>
        <taxon>Pseudomonadati</taxon>
        <taxon>Pseudomonadota</taxon>
        <taxon>Alphaproteobacteria</taxon>
        <taxon>Hyphomicrobiales</taxon>
        <taxon>Hyphomicrobiaceae</taxon>
        <taxon>Hyphomicrobium</taxon>
    </lineage>
</organism>
<dbReference type="HOGENOM" id="CLU_1852487_0_0_5"/>
<sequence>MSKAKTIGGRKQKFDNGIADRVEADLNVLASVDSAQRVVSGMACFATQTVGPHKWTHLIHVPTGRSVYLFETRELAQKAAGVLAEMDDWSEGIPSDLDRIMHGILDAGFYPSGAFDGSGSHVWSWYRRAATTGRSEAA</sequence>
<dbReference type="EMBL" id="CP006912">
    <property type="protein sequence ID" value="AHB50057.1"/>
    <property type="molecule type" value="Genomic_DNA"/>
</dbReference>
<name>V5SHT0_9HYPH</name>
<proteinExistence type="predicted"/>
<dbReference type="STRING" id="1029756.W911_06810"/>
<dbReference type="AlphaFoldDB" id="V5SHT0"/>
<protein>
    <submittedName>
        <fullName evidence="1">Uncharacterized protein</fullName>
    </submittedName>
</protein>
<dbReference type="Proteomes" id="UP000018542">
    <property type="component" value="Chromosome"/>
</dbReference>
<gene>
    <name evidence="1" type="ORF">W911_06810</name>
</gene>
<evidence type="ECO:0000313" key="1">
    <source>
        <dbReference type="EMBL" id="AHB50057.1"/>
    </source>
</evidence>
<reference evidence="1 2" key="1">
    <citation type="journal article" date="2014" name="Genome Announc.">
        <title>Complete Genome Sequence of Hyphomicrobium nitrativorans Strain NL23, a Denitrifying Bacterium Isolated from Biofilm of a Methanol-Fed Denitrification System Treating Seawater at the Montreal Biodome.</title>
        <authorList>
            <person name="Martineau C."/>
            <person name="Villeneuve C."/>
            <person name="Mauffrey F."/>
            <person name="Villemur R."/>
        </authorList>
    </citation>
    <scope>NUCLEOTIDE SEQUENCE [LARGE SCALE GENOMIC DNA]</scope>
    <source>
        <strain evidence="1">NL23</strain>
    </source>
</reference>
<accession>V5SHT0</accession>
<dbReference type="PATRIC" id="fig|1029756.8.peg.1424"/>
<dbReference type="RefSeq" id="WP_023786754.1">
    <property type="nucleotide sequence ID" value="NC_022997.1"/>
</dbReference>
<keyword evidence="2" id="KW-1185">Reference proteome</keyword>
<evidence type="ECO:0000313" key="2">
    <source>
        <dbReference type="Proteomes" id="UP000018542"/>
    </source>
</evidence>